<evidence type="ECO:0000256" key="4">
    <source>
        <dbReference type="ARBA" id="ARBA00022538"/>
    </source>
</evidence>
<dbReference type="InterPro" id="IPR038770">
    <property type="entry name" value="Na+/solute_symporter_sf"/>
</dbReference>
<feature type="domain" description="RCK N-terminal" evidence="11">
    <location>
        <begin position="416"/>
        <end position="533"/>
    </location>
</feature>
<feature type="transmembrane region" description="Helical" evidence="10">
    <location>
        <begin position="284"/>
        <end position="302"/>
    </location>
</feature>
<dbReference type="Gene3D" id="1.20.1530.20">
    <property type="match status" value="1"/>
</dbReference>
<evidence type="ECO:0000256" key="8">
    <source>
        <dbReference type="ARBA" id="ARBA00023065"/>
    </source>
</evidence>
<sequence>MTGEDFSTSGFSDALVILGAAGIVIPAFARIRISPVIGFILIGFIVGPFGLGSLSGQVPWLNYVTISNPEAIEPFAELGIVLLLFSIGLELSFRRLWSMRRLVFGVGGAELIGIAALIGLGLHLMGQSPAGAIGLGLALALSSTALVIPLVGTHSAVGRSALGMLLFEDVALVPIVFALGAMAPFAASNGVGSLVTTMVIGGAAAVAMLVLGRFLLPPLFAQAARTKSPELFLSACLLVVIIASLITSAIGFSLVLGALIAGIVIAETDYRSEVEVVTAPFRGLGLGIFLITVGMSVSPLALMDNWQALLAALVAVLALKALVTAVLLRLNGAPTAVAAETGVLMASPSETTLIVLTAAMAAQLIQPQTAAFWQTVTALGLTITPLLARLGRMAGKRVAGQELAGKLEASLETAELGQVIIFGFGRVGRLVADMMESHGKDYLAVDSDTDCVSAARAEGYDVLFGEAGHVEFLDRLAQRQPAAFILTMDNPVLVGRLTRSLRAMFPDLPIIARARDTAHAATLYRAGATDAVPETLEASLQLSEAALVDLGVAMGPVIASIHEKRAALRSEIMTDAELAEAPRLGRRRLRDSVRVASRTAPSP</sequence>
<keyword evidence="2" id="KW-0813">Transport</keyword>
<keyword evidence="6" id="KW-0630">Potassium</keyword>
<dbReference type="GO" id="GO:0015297">
    <property type="term" value="F:antiporter activity"/>
    <property type="evidence" value="ECO:0007669"/>
    <property type="project" value="UniProtKB-KW"/>
</dbReference>
<proteinExistence type="predicted"/>
<reference evidence="12" key="1">
    <citation type="submission" date="2020-02" db="EMBL/GenBank/DDBJ databases">
        <authorList>
            <person name="Meier V. D."/>
        </authorList>
    </citation>
    <scope>NUCLEOTIDE SEQUENCE</scope>
    <source>
        <strain evidence="12">AVDCRST_MAG44</strain>
    </source>
</reference>
<feature type="transmembrane region" description="Helical" evidence="10">
    <location>
        <begin position="102"/>
        <end position="124"/>
    </location>
</feature>
<evidence type="ECO:0000256" key="7">
    <source>
        <dbReference type="ARBA" id="ARBA00022989"/>
    </source>
</evidence>
<feature type="transmembrane region" description="Helical" evidence="10">
    <location>
        <begin position="231"/>
        <end position="264"/>
    </location>
</feature>
<evidence type="ECO:0000256" key="6">
    <source>
        <dbReference type="ARBA" id="ARBA00022958"/>
    </source>
</evidence>
<feature type="transmembrane region" description="Helical" evidence="10">
    <location>
        <begin position="130"/>
        <end position="152"/>
    </location>
</feature>
<keyword evidence="5 10" id="KW-0812">Transmembrane</keyword>
<feature type="transmembrane region" description="Helical" evidence="10">
    <location>
        <begin position="309"/>
        <end position="328"/>
    </location>
</feature>
<dbReference type="PANTHER" id="PTHR46157:SF4">
    <property type="entry name" value="K(+) EFFLUX ANTIPORTER 3, CHLOROPLASTIC"/>
    <property type="match status" value="1"/>
</dbReference>
<dbReference type="GO" id="GO:0016020">
    <property type="term" value="C:membrane"/>
    <property type="evidence" value="ECO:0007669"/>
    <property type="project" value="UniProtKB-SubCell"/>
</dbReference>
<feature type="transmembrane region" description="Helical" evidence="10">
    <location>
        <begin position="36"/>
        <end position="55"/>
    </location>
</feature>
<dbReference type="SUPFAM" id="SSF51735">
    <property type="entry name" value="NAD(P)-binding Rossmann-fold domains"/>
    <property type="match status" value="1"/>
</dbReference>
<evidence type="ECO:0000256" key="1">
    <source>
        <dbReference type="ARBA" id="ARBA00004141"/>
    </source>
</evidence>
<evidence type="ECO:0000259" key="11">
    <source>
        <dbReference type="PROSITE" id="PS51201"/>
    </source>
</evidence>
<dbReference type="Pfam" id="PF02254">
    <property type="entry name" value="TrkA_N"/>
    <property type="match status" value="1"/>
</dbReference>
<dbReference type="EMBL" id="CADCVY010000037">
    <property type="protein sequence ID" value="CAA9496331.1"/>
    <property type="molecule type" value="Genomic_DNA"/>
</dbReference>
<comment type="subcellular location">
    <subcellularLocation>
        <location evidence="1">Membrane</location>
        <topology evidence="1">Multi-pass membrane protein</topology>
    </subcellularLocation>
</comment>
<dbReference type="Gene3D" id="3.40.50.720">
    <property type="entry name" value="NAD(P)-binding Rossmann-like Domain"/>
    <property type="match status" value="1"/>
</dbReference>
<dbReference type="GO" id="GO:0006813">
    <property type="term" value="P:potassium ion transport"/>
    <property type="evidence" value="ECO:0007669"/>
    <property type="project" value="UniProtKB-KW"/>
</dbReference>
<dbReference type="InterPro" id="IPR003148">
    <property type="entry name" value="RCK_N"/>
</dbReference>
<evidence type="ECO:0000313" key="12">
    <source>
        <dbReference type="EMBL" id="CAA9496331.1"/>
    </source>
</evidence>
<name>A0A6J4SKR2_9SPHN</name>
<organism evidence="12">
    <name type="scientific">uncultured Sphingomonas sp</name>
    <dbReference type="NCBI Taxonomy" id="158754"/>
    <lineage>
        <taxon>Bacteria</taxon>
        <taxon>Pseudomonadati</taxon>
        <taxon>Pseudomonadota</taxon>
        <taxon>Alphaproteobacteria</taxon>
        <taxon>Sphingomonadales</taxon>
        <taxon>Sphingomonadaceae</taxon>
        <taxon>Sphingomonas</taxon>
        <taxon>environmental samples</taxon>
    </lineage>
</organism>
<protein>
    <submittedName>
        <fullName evidence="12">Inner membrane protein, KefB/KefC family</fullName>
    </submittedName>
</protein>
<feature type="transmembrane region" description="Helical" evidence="10">
    <location>
        <begin position="75"/>
        <end position="93"/>
    </location>
</feature>
<keyword evidence="3" id="KW-0050">Antiport</keyword>
<dbReference type="InterPro" id="IPR006153">
    <property type="entry name" value="Cation/H_exchanger_TM"/>
</dbReference>
<dbReference type="Pfam" id="PF00999">
    <property type="entry name" value="Na_H_Exchanger"/>
    <property type="match status" value="1"/>
</dbReference>
<gene>
    <name evidence="12" type="ORF">AVDCRST_MAG44-493</name>
</gene>
<feature type="transmembrane region" description="Helical" evidence="10">
    <location>
        <begin position="191"/>
        <end position="211"/>
    </location>
</feature>
<dbReference type="GO" id="GO:1902600">
    <property type="term" value="P:proton transmembrane transport"/>
    <property type="evidence" value="ECO:0007669"/>
    <property type="project" value="InterPro"/>
</dbReference>
<evidence type="ECO:0000256" key="9">
    <source>
        <dbReference type="ARBA" id="ARBA00023136"/>
    </source>
</evidence>
<keyword evidence="9 10" id="KW-0472">Membrane</keyword>
<dbReference type="PROSITE" id="PS51201">
    <property type="entry name" value="RCK_N"/>
    <property type="match status" value="1"/>
</dbReference>
<evidence type="ECO:0000256" key="3">
    <source>
        <dbReference type="ARBA" id="ARBA00022449"/>
    </source>
</evidence>
<keyword evidence="7 10" id="KW-1133">Transmembrane helix</keyword>
<evidence type="ECO:0000256" key="10">
    <source>
        <dbReference type="SAM" id="Phobius"/>
    </source>
</evidence>
<evidence type="ECO:0000256" key="5">
    <source>
        <dbReference type="ARBA" id="ARBA00022692"/>
    </source>
</evidence>
<dbReference type="InterPro" id="IPR036291">
    <property type="entry name" value="NAD(P)-bd_dom_sf"/>
</dbReference>
<feature type="transmembrane region" description="Helical" evidence="10">
    <location>
        <begin position="6"/>
        <end position="29"/>
    </location>
</feature>
<keyword evidence="8" id="KW-0406">Ion transport</keyword>
<keyword evidence="4" id="KW-0633">Potassium transport</keyword>
<dbReference type="AlphaFoldDB" id="A0A6J4SKR2"/>
<evidence type="ECO:0000256" key="2">
    <source>
        <dbReference type="ARBA" id="ARBA00022448"/>
    </source>
</evidence>
<dbReference type="PANTHER" id="PTHR46157">
    <property type="entry name" value="K(+) EFFLUX ANTIPORTER 3, CHLOROPLASTIC"/>
    <property type="match status" value="1"/>
</dbReference>
<accession>A0A6J4SKR2</accession>
<feature type="transmembrane region" description="Helical" evidence="10">
    <location>
        <begin position="164"/>
        <end position="185"/>
    </location>
</feature>